<keyword evidence="2" id="KW-1185">Reference proteome</keyword>
<dbReference type="AlphaFoldDB" id="A0AAW0GW84"/>
<dbReference type="Proteomes" id="UP001385951">
    <property type="component" value="Unassembled WGS sequence"/>
</dbReference>
<organism evidence="1 2">
    <name type="scientific">Cerrena zonata</name>
    <dbReference type="NCBI Taxonomy" id="2478898"/>
    <lineage>
        <taxon>Eukaryota</taxon>
        <taxon>Fungi</taxon>
        <taxon>Dikarya</taxon>
        <taxon>Basidiomycota</taxon>
        <taxon>Agaricomycotina</taxon>
        <taxon>Agaricomycetes</taxon>
        <taxon>Polyporales</taxon>
        <taxon>Cerrenaceae</taxon>
        <taxon>Cerrena</taxon>
    </lineage>
</organism>
<reference evidence="1 2" key="1">
    <citation type="submission" date="2022-09" db="EMBL/GenBank/DDBJ databases">
        <authorList>
            <person name="Palmer J.M."/>
        </authorList>
    </citation>
    <scope>NUCLEOTIDE SEQUENCE [LARGE SCALE GENOMIC DNA]</scope>
    <source>
        <strain evidence="1 2">DSM 7382</strain>
    </source>
</reference>
<proteinExistence type="predicted"/>
<accession>A0AAW0GW84</accession>
<protein>
    <recommendedName>
        <fullName evidence="3">F-box domain-containing protein</fullName>
    </recommendedName>
</protein>
<evidence type="ECO:0008006" key="3">
    <source>
        <dbReference type="Google" id="ProtNLM"/>
    </source>
</evidence>
<evidence type="ECO:0000313" key="2">
    <source>
        <dbReference type="Proteomes" id="UP001385951"/>
    </source>
</evidence>
<sequence>MPLEIAQEILDFIVDYLHDDPTTLRSCSLTSKSLLDSSYHHLFGTLNVKLTDEWIQHHIRHRRWDDFLAWVTSGPIAVKYVRRLRLGMGDPPSNTAYGRNTYKELPVLTLQDISKVTRDFPLVEHLELHHIHIDEFEYALSTHANEDSPRPLSSLSLCSCAFDDLALALPNTLRAIKSTRVTLHRLQCTVLPFVAQGSFGEQAALSPASSLHRDILPDYLLHTIQNLQIICAFGPRCSPHDKQLFSMMPGLTPQIYPSLREFSLLGWGWLDGRNFRTASIILSLRKATNLRSVTIGISSLDSRFRPHSKHDTQYLSLLESLPLSVEYIRVDHMALIGDNVEVGTKLPDSNHLCNVLSRLPALRSFTFRWGLREQDWGIGIDKILSDQVSRLSPNMAKDGILRSECCSLESLYRSTGPVRTSDLDGLFRQ</sequence>
<name>A0AAW0GW84_9APHY</name>
<gene>
    <name evidence="1" type="ORF">QCA50_003406</name>
</gene>
<dbReference type="EMBL" id="JASBNA010000003">
    <property type="protein sequence ID" value="KAK7693834.1"/>
    <property type="molecule type" value="Genomic_DNA"/>
</dbReference>
<comment type="caution">
    <text evidence="1">The sequence shown here is derived from an EMBL/GenBank/DDBJ whole genome shotgun (WGS) entry which is preliminary data.</text>
</comment>
<evidence type="ECO:0000313" key="1">
    <source>
        <dbReference type="EMBL" id="KAK7693834.1"/>
    </source>
</evidence>